<dbReference type="EMBL" id="CP011859">
    <property type="protein sequence ID" value="AQY21870.1"/>
    <property type="molecule type" value="Genomic_DNA"/>
</dbReference>
<dbReference type="PROSITE" id="PS51257">
    <property type="entry name" value="PROKAR_LIPOPROTEIN"/>
    <property type="match status" value="1"/>
</dbReference>
<dbReference type="RefSeq" id="WP_079207140.1">
    <property type="nucleotide sequence ID" value="NZ_CP011859.1"/>
</dbReference>
<sequence length="221" mass="25722">MKHIIKRYSILIYIVYTGIFVTGCSGASTLKEGEILYTGAKVKIKSDRLNKGDISELKKGTESQLSPKPNASFLGMRPRLYFYKWAGETKQNKGLRYWIKNKLGEKPILLQDVDREFNKEIAVNYAENIGYFNTKAKYDTLTKGRTAKVLYTITPYNRYFIDTVNFLSNTNEEVMEDIKATQKQSLIKPQEPYNLEIIKKERLRIDTYMKENGYYYLALLI</sequence>
<reference evidence="1 2" key="1">
    <citation type="submission" date="2015-06" db="EMBL/GenBank/DDBJ databases">
        <title>R. anatipestifer strain HXb2 is the most virulent strain so far, and the genome sequence would help us uncover the pathogenesis.</title>
        <authorList>
            <person name="Hu Q."/>
            <person name="Qi J."/>
            <person name="Bo H."/>
            <person name="Liu G."/>
            <person name="Tao M."/>
            <person name="Ding Y."/>
            <person name="Xue Y."/>
        </authorList>
    </citation>
    <scope>NUCLEOTIDE SEQUENCE [LARGE SCALE GENOMIC DNA]</scope>
    <source>
        <strain evidence="1 2">HXb2</strain>
    </source>
</reference>
<name>A0A1S7DRX3_RIEAN</name>
<dbReference type="Proteomes" id="UP000189883">
    <property type="component" value="Chromosome"/>
</dbReference>
<evidence type="ECO:0000313" key="2">
    <source>
        <dbReference type="Proteomes" id="UP000189883"/>
    </source>
</evidence>
<protein>
    <submittedName>
        <fullName evidence="1">Surface antigen (D15)</fullName>
    </submittedName>
</protein>
<accession>A0A1S7DRX3</accession>
<gene>
    <name evidence="1" type="ORF">AB406_0918</name>
</gene>
<evidence type="ECO:0000313" key="1">
    <source>
        <dbReference type="EMBL" id="AQY21870.1"/>
    </source>
</evidence>
<organism evidence="1 2">
    <name type="scientific">Riemerella anatipestifer</name>
    <name type="common">Moraxella anatipestifer</name>
    <dbReference type="NCBI Taxonomy" id="34085"/>
    <lineage>
        <taxon>Bacteria</taxon>
        <taxon>Pseudomonadati</taxon>
        <taxon>Bacteroidota</taxon>
        <taxon>Flavobacteriia</taxon>
        <taxon>Flavobacteriales</taxon>
        <taxon>Weeksellaceae</taxon>
        <taxon>Riemerella</taxon>
    </lineage>
</organism>
<dbReference type="AlphaFoldDB" id="A0A1S7DRX3"/>
<proteinExistence type="predicted"/>